<feature type="chain" id="PRO_5043869752" description="DUF5666 domain-containing protein" evidence="1">
    <location>
        <begin position="22"/>
        <end position="91"/>
    </location>
</feature>
<comment type="caution">
    <text evidence="2">The sequence shown here is derived from an EMBL/GenBank/DDBJ whole genome shotgun (WGS) entry which is preliminary data.</text>
</comment>
<proteinExistence type="predicted"/>
<dbReference type="Pfam" id="PF17268">
    <property type="entry name" value="DUF5334"/>
    <property type="match status" value="1"/>
</dbReference>
<keyword evidence="1" id="KW-0732">Signal</keyword>
<dbReference type="RefSeq" id="WP_097192794.1">
    <property type="nucleotide sequence ID" value="NZ_OBKZ01000050.1"/>
</dbReference>
<dbReference type="EMBL" id="OBKZ01000050">
    <property type="protein sequence ID" value="SOB54773.1"/>
    <property type="molecule type" value="Genomic_DNA"/>
</dbReference>
<reference evidence="2 3" key="1">
    <citation type="submission" date="2017-08" db="EMBL/GenBank/DDBJ databases">
        <authorList>
            <person name="Chaillou S."/>
        </authorList>
    </citation>
    <scope>NUCLEOTIDE SEQUENCE [LARGE SCALE GENOMIC DNA]</scope>
    <source>
        <strain evidence="2 3">MFPA15A1205</strain>
    </source>
</reference>
<accession>A0AAX2HDN3</accession>
<feature type="signal peptide" evidence="1">
    <location>
        <begin position="1"/>
        <end position="21"/>
    </location>
</feature>
<dbReference type="Proteomes" id="UP000219564">
    <property type="component" value="Unassembled WGS sequence"/>
</dbReference>
<organism evidence="2 3">
    <name type="scientific">Pseudomonas lundensis</name>
    <dbReference type="NCBI Taxonomy" id="86185"/>
    <lineage>
        <taxon>Bacteria</taxon>
        <taxon>Pseudomonadati</taxon>
        <taxon>Pseudomonadota</taxon>
        <taxon>Gammaproteobacteria</taxon>
        <taxon>Pseudomonadales</taxon>
        <taxon>Pseudomonadaceae</taxon>
        <taxon>Pseudomonas</taxon>
    </lineage>
</organism>
<evidence type="ECO:0000313" key="3">
    <source>
        <dbReference type="Proteomes" id="UP000219564"/>
    </source>
</evidence>
<evidence type="ECO:0008006" key="4">
    <source>
        <dbReference type="Google" id="ProtNLM"/>
    </source>
</evidence>
<evidence type="ECO:0000313" key="2">
    <source>
        <dbReference type="EMBL" id="SOB54773.1"/>
    </source>
</evidence>
<name>A0AAX2HDN3_9PSED</name>
<sequence>MSFLKNLSLAAVFTVSGTSYAWDGYDSEASSNIEIESGNLVRPGETIDYYDHGTGDYKSADVESINSYGSTVDVEVYDHDSGEYRTFEMEY</sequence>
<dbReference type="InterPro" id="IPR035160">
    <property type="entry name" value="DUF5334"/>
</dbReference>
<protein>
    <recommendedName>
        <fullName evidence="4">DUF5666 domain-containing protein</fullName>
    </recommendedName>
</protein>
<gene>
    <name evidence="2" type="ORF">PLUA15_540032</name>
</gene>
<evidence type="ECO:0000256" key="1">
    <source>
        <dbReference type="SAM" id="SignalP"/>
    </source>
</evidence>
<dbReference type="AlphaFoldDB" id="A0AAX2HDN3"/>